<comment type="caution">
    <text evidence="2">The sequence shown here is derived from an EMBL/GenBank/DDBJ whole genome shotgun (WGS) entry which is preliminary data.</text>
</comment>
<name>A0A6V7BBM8_9XANT</name>
<sequence>MWMIELSADHEHKMDLLTLEHFAGSVNETFSAALNEGEVPFVLVEARPLPTKQAVHRAPFSLLFRNSSAFLFPQQIYQLRHTRLGEVGVFLVPVARERDGFLYQAIFN</sequence>
<accession>A0A6V7BBM8</accession>
<dbReference type="Pfam" id="PF21880">
    <property type="entry name" value="DUF6916"/>
    <property type="match status" value="1"/>
</dbReference>
<dbReference type="EMBL" id="CAJDKC010000001">
    <property type="protein sequence ID" value="CAD0299663.1"/>
    <property type="molecule type" value="Genomic_DNA"/>
</dbReference>
<dbReference type="Proteomes" id="UP000587508">
    <property type="component" value="Unassembled WGS sequence"/>
</dbReference>
<proteinExistence type="predicted"/>
<evidence type="ECO:0000259" key="1">
    <source>
        <dbReference type="Pfam" id="PF21880"/>
    </source>
</evidence>
<gene>
    <name evidence="2" type="ORF">CFBP7900_00080</name>
</gene>
<organism evidence="2 3">
    <name type="scientific">Xanthomonas hortorum pv. carotae</name>
    <dbReference type="NCBI Taxonomy" id="487904"/>
    <lineage>
        <taxon>Bacteria</taxon>
        <taxon>Pseudomonadati</taxon>
        <taxon>Pseudomonadota</taxon>
        <taxon>Gammaproteobacteria</taxon>
        <taxon>Lysobacterales</taxon>
        <taxon>Lysobacteraceae</taxon>
        <taxon>Xanthomonas</taxon>
    </lineage>
</organism>
<evidence type="ECO:0000313" key="2">
    <source>
        <dbReference type="EMBL" id="CAD0299663.1"/>
    </source>
</evidence>
<dbReference type="InterPro" id="IPR054209">
    <property type="entry name" value="DUF6916"/>
</dbReference>
<dbReference type="AlphaFoldDB" id="A0A6V7BBM8"/>
<feature type="domain" description="DUF6916" evidence="1">
    <location>
        <begin position="17"/>
        <end position="107"/>
    </location>
</feature>
<reference evidence="2 3" key="1">
    <citation type="submission" date="2020-07" db="EMBL/GenBank/DDBJ databases">
        <authorList>
            <person name="Pothier F. J."/>
        </authorList>
    </citation>
    <scope>NUCLEOTIDE SEQUENCE [LARGE SCALE GENOMIC DNA]</scope>
    <source>
        <strain evidence="2 3">CFBP 7900</strain>
    </source>
</reference>
<dbReference type="EMBL" id="CAJDKC010000001">
    <property type="protein sequence ID" value="CAD0299654.1"/>
    <property type="molecule type" value="Genomic_DNA"/>
</dbReference>
<evidence type="ECO:0000313" key="3">
    <source>
        <dbReference type="Proteomes" id="UP000587508"/>
    </source>
</evidence>
<protein>
    <recommendedName>
        <fullName evidence="1">DUF6916 domain-containing protein</fullName>
    </recommendedName>
</protein>